<name>A0A6E8P866_AEDAE</name>
<dbReference type="SUPFAM" id="SSF57625">
    <property type="entry name" value="Invertebrate chitin-binding proteins"/>
    <property type="match status" value="2"/>
</dbReference>
<feature type="domain" description="Chitin-binding type-2" evidence="1">
    <location>
        <begin position="35"/>
        <end position="91"/>
    </location>
</feature>
<proteinExistence type="predicted"/>
<dbReference type="PROSITE" id="PS50940">
    <property type="entry name" value="CHIT_BIND_II"/>
    <property type="match status" value="2"/>
</dbReference>
<evidence type="ECO:0000259" key="1">
    <source>
        <dbReference type="PROSITE" id="PS50940"/>
    </source>
</evidence>
<dbReference type="SMART" id="SM00494">
    <property type="entry name" value="ChtBD2"/>
    <property type="match status" value="2"/>
</dbReference>
<organism evidence="2 3">
    <name type="scientific">Aedes aegypti</name>
    <name type="common">Yellowfever mosquito</name>
    <name type="synonym">Culex aegypti</name>
    <dbReference type="NCBI Taxonomy" id="7159"/>
    <lineage>
        <taxon>Eukaryota</taxon>
        <taxon>Metazoa</taxon>
        <taxon>Ecdysozoa</taxon>
        <taxon>Arthropoda</taxon>
        <taxon>Hexapoda</taxon>
        <taxon>Insecta</taxon>
        <taxon>Pterygota</taxon>
        <taxon>Neoptera</taxon>
        <taxon>Endopterygota</taxon>
        <taxon>Diptera</taxon>
        <taxon>Nematocera</taxon>
        <taxon>Culicoidea</taxon>
        <taxon>Culicidae</taxon>
        <taxon>Culicinae</taxon>
        <taxon>Aedini</taxon>
        <taxon>Aedes</taxon>
        <taxon>Stegomyia</taxon>
    </lineage>
</organism>
<dbReference type="Proteomes" id="UP000008820">
    <property type="component" value="Chromosome 3"/>
</dbReference>
<dbReference type="GO" id="GO:0005576">
    <property type="term" value="C:extracellular region"/>
    <property type="evidence" value="ECO:0007669"/>
    <property type="project" value="InterPro"/>
</dbReference>
<dbReference type="EnsemblMetazoa" id="AAEL029062-RA">
    <property type="protein sequence ID" value="AAEL029062-PA"/>
    <property type="gene ID" value="AAEL029062"/>
</dbReference>
<accession>A0A6E8P866</accession>
<keyword evidence="3" id="KW-1185">Reference proteome</keyword>
<reference evidence="2 3" key="1">
    <citation type="submission" date="2017-06" db="EMBL/GenBank/DDBJ databases">
        <title>Aedes aegypti genome working group (AGWG) sequencing and assembly.</title>
        <authorList>
            <consortium name="Aedes aegypti Genome Working Group (AGWG)"/>
            <person name="Matthews B.J."/>
        </authorList>
    </citation>
    <scope>NUCLEOTIDE SEQUENCE [LARGE SCALE GENOMIC DNA]</scope>
    <source>
        <strain evidence="2 3">LVP_AGWG</strain>
    </source>
</reference>
<evidence type="ECO:0000313" key="3">
    <source>
        <dbReference type="Proteomes" id="UP000008820"/>
    </source>
</evidence>
<evidence type="ECO:0000313" key="2">
    <source>
        <dbReference type="EnsemblMetazoa" id="AAEL029062-PA"/>
    </source>
</evidence>
<dbReference type="Pfam" id="PF01607">
    <property type="entry name" value="CBM_14"/>
    <property type="match status" value="2"/>
</dbReference>
<dbReference type="PROSITE" id="PS51257">
    <property type="entry name" value="PROKAR_LIPOPROTEIN"/>
    <property type="match status" value="1"/>
</dbReference>
<dbReference type="InterPro" id="IPR036508">
    <property type="entry name" value="Chitin-bd_dom_sf"/>
</dbReference>
<dbReference type="InParanoid" id="A0A6E8P866"/>
<protein>
    <recommendedName>
        <fullName evidence="1">Chitin-binding type-2 domain-containing protein</fullName>
    </recommendedName>
</protein>
<sequence>MKNIFTNSIPVAILATIAAVSCYPQGDSVTPDSYDYLCENVVIGIREHPESCDHYIACNKFVAQDVACPEGQVFSKDLILCVDGDSSGCRQQDPPEQAVTCAEGYVGRLPCPGDCGKYYNCADGSAKLESCLEGYIFYEPMKFCLPGYESQGECRLYSLGN</sequence>
<feature type="domain" description="Chitin-binding type-2" evidence="1">
    <location>
        <begin position="98"/>
        <end position="156"/>
    </location>
</feature>
<dbReference type="Gene3D" id="2.170.140.10">
    <property type="entry name" value="Chitin binding domain"/>
    <property type="match status" value="2"/>
</dbReference>
<dbReference type="InterPro" id="IPR002557">
    <property type="entry name" value="Chitin-bd_dom"/>
</dbReference>
<reference evidence="2" key="2">
    <citation type="submission" date="2020-05" db="UniProtKB">
        <authorList>
            <consortium name="EnsemblMetazoa"/>
        </authorList>
    </citation>
    <scope>IDENTIFICATION</scope>
    <source>
        <strain evidence="2">LVP_AGWG</strain>
    </source>
</reference>
<dbReference type="GO" id="GO:0008061">
    <property type="term" value="F:chitin binding"/>
    <property type="evidence" value="ECO:0007669"/>
    <property type="project" value="InterPro"/>
</dbReference>
<dbReference type="AlphaFoldDB" id="A0A6E8P866"/>